<evidence type="ECO:0000256" key="1">
    <source>
        <dbReference type="SAM" id="MobiDB-lite"/>
    </source>
</evidence>
<accession>A0A0H2RX98</accession>
<sequence length="201" mass="22489">MLLYDHRRALNAGFVNTSRTRGSSSWGELGCGRLPTMTKRGRSSNNSSLVSSSRTSRCVQGDVERVNVSLQSFAPLNETSTLRVNVHRATARIMRFWVDSIDPMKTILSTDSTTATISTTTLFASGRGRRRRKFFSRFRFANCEISLINQCGCLTPSSDGPPSPLPNNHHGLFPPHVLRGRNVFFISFRPGVLRERLQDVK</sequence>
<protein>
    <submittedName>
        <fullName evidence="2">Uncharacterized protein</fullName>
    </submittedName>
</protein>
<proteinExistence type="predicted"/>
<gene>
    <name evidence="2" type="ORF">SCHPADRAFT_567950</name>
</gene>
<keyword evidence="3" id="KW-1185">Reference proteome</keyword>
<feature type="region of interest" description="Disordered" evidence="1">
    <location>
        <begin position="26"/>
        <end position="53"/>
    </location>
</feature>
<reference evidence="2 3" key="1">
    <citation type="submission" date="2015-04" db="EMBL/GenBank/DDBJ databases">
        <title>Complete genome sequence of Schizopora paradoxa KUC8140, a cosmopolitan wood degrader in East Asia.</title>
        <authorList>
            <consortium name="DOE Joint Genome Institute"/>
            <person name="Min B."/>
            <person name="Park H."/>
            <person name="Jang Y."/>
            <person name="Kim J.-J."/>
            <person name="Kim K.H."/>
            <person name="Pangilinan J."/>
            <person name="Lipzen A."/>
            <person name="Riley R."/>
            <person name="Grigoriev I.V."/>
            <person name="Spatafora J.W."/>
            <person name="Choi I.-G."/>
        </authorList>
    </citation>
    <scope>NUCLEOTIDE SEQUENCE [LARGE SCALE GENOMIC DNA]</scope>
    <source>
        <strain evidence="2 3">KUC8140</strain>
    </source>
</reference>
<dbReference type="Proteomes" id="UP000053477">
    <property type="component" value="Unassembled WGS sequence"/>
</dbReference>
<name>A0A0H2RX98_9AGAM</name>
<dbReference type="InParanoid" id="A0A0H2RX98"/>
<dbReference type="AlphaFoldDB" id="A0A0H2RX98"/>
<dbReference type="EMBL" id="KQ086057">
    <property type="protein sequence ID" value="KLO09396.1"/>
    <property type="molecule type" value="Genomic_DNA"/>
</dbReference>
<evidence type="ECO:0000313" key="3">
    <source>
        <dbReference type="Proteomes" id="UP000053477"/>
    </source>
</evidence>
<organism evidence="2 3">
    <name type="scientific">Schizopora paradoxa</name>
    <dbReference type="NCBI Taxonomy" id="27342"/>
    <lineage>
        <taxon>Eukaryota</taxon>
        <taxon>Fungi</taxon>
        <taxon>Dikarya</taxon>
        <taxon>Basidiomycota</taxon>
        <taxon>Agaricomycotina</taxon>
        <taxon>Agaricomycetes</taxon>
        <taxon>Hymenochaetales</taxon>
        <taxon>Schizoporaceae</taxon>
        <taxon>Schizopora</taxon>
    </lineage>
</organism>
<feature type="compositionally biased region" description="Low complexity" evidence="1">
    <location>
        <begin position="43"/>
        <end position="53"/>
    </location>
</feature>
<evidence type="ECO:0000313" key="2">
    <source>
        <dbReference type="EMBL" id="KLO09396.1"/>
    </source>
</evidence>